<reference evidence="2" key="1">
    <citation type="submission" date="2020-09" db="EMBL/GenBank/DDBJ databases">
        <title>Draft Genome Sequence of Paenibacillus sp. WST5.</title>
        <authorList>
            <person name="Bao Z."/>
        </authorList>
    </citation>
    <scope>NUCLEOTIDE SEQUENCE</scope>
    <source>
        <strain evidence="2">WST5</strain>
    </source>
</reference>
<feature type="chain" id="PRO_5038951349" evidence="1">
    <location>
        <begin position="27"/>
        <end position="722"/>
    </location>
</feature>
<dbReference type="Proteomes" id="UP000650466">
    <property type="component" value="Unassembled WGS sequence"/>
</dbReference>
<dbReference type="RefSeq" id="WP_188172502.1">
    <property type="nucleotide sequence ID" value="NZ_JACVVD010000001.1"/>
</dbReference>
<feature type="signal peptide" evidence="1">
    <location>
        <begin position="1"/>
        <end position="26"/>
    </location>
</feature>
<comment type="caution">
    <text evidence="2">The sequence shown here is derived from an EMBL/GenBank/DDBJ whole genome shotgun (WGS) entry which is preliminary data.</text>
</comment>
<evidence type="ECO:0000313" key="2">
    <source>
        <dbReference type="EMBL" id="MBD0378681.1"/>
    </source>
</evidence>
<organism evidence="2 3">
    <name type="scientific">Paenibacillus sedimenti</name>
    <dbReference type="NCBI Taxonomy" id="2770274"/>
    <lineage>
        <taxon>Bacteria</taxon>
        <taxon>Bacillati</taxon>
        <taxon>Bacillota</taxon>
        <taxon>Bacilli</taxon>
        <taxon>Bacillales</taxon>
        <taxon>Paenibacillaceae</taxon>
        <taxon>Paenibacillus</taxon>
    </lineage>
</organism>
<keyword evidence="1" id="KW-0732">Signal</keyword>
<dbReference type="EMBL" id="JACVVD010000001">
    <property type="protein sequence ID" value="MBD0378681.1"/>
    <property type="molecule type" value="Genomic_DNA"/>
</dbReference>
<keyword evidence="3" id="KW-1185">Reference proteome</keyword>
<gene>
    <name evidence="2" type="ORF">ICC18_00910</name>
</gene>
<protein>
    <submittedName>
        <fullName evidence="2">Uncharacterized protein</fullName>
    </submittedName>
</protein>
<evidence type="ECO:0000313" key="3">
    <source>
        <dbReference type="Proteomes" id="UP000650466"/>
    </source>
</evidence>
<name>A0A926KKY3_9BACL</name>
<evidence type="ECO:0000256" key="1">
    <source>
        <dbReference type="SAM" id="SignalP"/>
    </source>
</evidence>
<accession>A0A926KKY3</accession>
<sequence length="722" mass="78922">MTRNRKRSLIVLTVALVILMSSAMPAAVVADSAGNAETTAAIGRVHLNDSAYVEINRLSLLSDANGNVVTFTLSITNNGAKSLSLIDYWVRLLGKNGDPFTAKIMPQDKDKTRIAAGSTQELSYYAIVNEATSLHDLKFSLMKWDFSLDNFERMLGEITVPDDFTQVTPAGRAHTVKFSGSTMNLAVASFTLGKNEKNSLPNVTLKLKNVGNHSITVPAYRFAVRTPEGYTYPLTAKGVKDLVVNSQETKEITLTGTVPASVSTEGWQLVVTQYLADLSLNMPVACLELPHVMKQDGKGAGVEVEFTDENGMYTAKLNGMYRLPWEDQDILTADLSLANKGSDSLPIPDMTGYFLLDGTVKVDAKVITPAKVLGLANGSSVGLQMAAKVPYTYEFSKLKLVLQEKTSDQKTVDVLDFETPADMLKVPIIDPSSSFELTDSGYRSKFSIQSVKTYQGQSTDQYTAQVLIENQEKRFTSPVKLVASFRAAGGTVYPANVLDVKEKVGPGGKAQIIVTSVIPKGVDTSGMNLLLGEAVASDGKLVLGEASDSDDDSDADDASSSADMYVKPFAFWLPQEKKDVKTPLKGISLAPYTLSIDHFGTTLNEKELSLKFNYEIVKDASTRVSTEGRKIVFQINDNNGVRAIEWSADLSSFEPRSNETPETPQSKLKVGKHNGFKISLQNGDLLYKLSFLKSYDFNIYEEFQGHRRLVGTMKNDWFVNSD</sequence>
<proteinExistence type="predicted"/>
<dbReference type="AlphaFoldDB" id="A0A926KKY3"/>